<dbReference type="Proteomes" id="UP001254257">
    <property type="component" value="Unassembled WGS sequence"/>
</dbReference>
<dbReference type="EMBL" id="JAWDID010000037">
    <property type="protein sequence ID" value="MDU0342285.1"/>
    <property type="molecule type" value="Genomic_DNA"/>
</dbReference>
<accession>A0ABU3SD43</accession>
<organism evidence="1 2">
    <name type="scientific">Bosea rubneri</name>
    <dbReference type="NCBI Taxonomy" id="3075434"/>
    <lineage>
        <taxon>Bacteria</taxon>
        <taxon>Pseudomonadati</taxon>
        <taxon>Pseudomonadota</taxon>
        <taxon>Alphaproteobacteria</taxon>
        <taxon>Hyphomicrobiales</taxon>
        <taxon>Boseaceae</taxon>
        <taxon>Bosea</taxon>
    </lineage>
</organism>
<keyword evidence="2" id="KW-1185">Reference proteome</keyword>
<name>A0ABU3SD43_9HYPH</name>
<sequence>MRLAFALIPLLAAAAADARPLERELPPRKNACWERSYDAAHLATHPRQKVAKIRLLHSPENWQPGEGGSVYVMLHINLRERVKPGQAFDYQLGGFCRAAGQGLLCRPEWDAGSWRIERGPNGALDIRNAGITANPDPYDAEEIADGAARIPAKPDDGIWRLSPAAGPCRLE</sequence>
<protein>
    <submittedName>
        <fullName evidence="1">Uncharacterized protein</fullName>
    </submittedName>
</protein>
<reference evidence="1 2" key="1">
    <citation type="submission" date="2023-09" db="EMBL/GenBank/DDBJ databases">
        <title>Whole genome shotgun sequencing (WGS) of Bosea sp. ZW T0_25, isolated from stored onions (Allium cepa).</title>
        <authorList>
            <person name="Stoll D.A."/>
            <person name="Huch M."/>
        </authorList>
    </citation>
    <scope>NUCLEOTIDE SEQUENCE [LARGE SCALE GENOMIC DNA]</scope>
    <source>
        <strain evidence="1 2">ZW T0_25</strain>
    </source>
</reference>
<comment type="caution">
    <text evidence="1">The sequence shown here is derived from an EMBL/GenBank/DDBJ whole genome shotgun (WGS) entry which is preliminary data.</text>
</comment>
<evidence type="ECO:0000313" key="2">
    <source>
        <dbReference type="Proteomes" id="UP001254257"/>
    </source>
</evidence>
<proteinExistence type="predicted"/>
<gene>
    <name evidence="1" type="ORF">RKE40_20495</name>
</gene>
<evidence type="ECO:0000313" key="1">
    <source>
        <dbReference type="EMBL" id="MDU0342285.1"/>
    </source>
</evidence>
<dbReference type="RefSeq" id="WP_316020067.1">
    <property type="nucleotide sequence ID" value="NZ_JAWDID010000037.1"/>
</dbReference>